<keyword evidence="8 9" id="KW-0472">Membrane</keyword>
<feature type="transmembrane region" description="Helical" evidence="9">
    <location>
        <begin position="348"/>
        <end position="371"/>
    </location>
</feature>
<dbReference type="Pfam" id="PF00999">
    <property type="entry name" value="Na_H_Exchanger"/>
    <property type="match status" value="1"/>
</dbReference>
<dbReference type="PANTHER" id="PTHR32507">
    <property type="entry name" value="NA(+)/H(+) ANTIPORTER 1"/>
    <property type="match status" value="1"/>
</dbReference>
<organism evidence="11 12">
    <name type="scientific">Adhaeribacter aerolatus</name>
    <dbReference type="NCBI Taxonomy" id="670289"/>
    <lineage>
        <taxon>Bacteria</taxon>
        <taxon>Pseudomonadati</taxon>
        <taxon>Bacteroidota</taxon>
        <taxon>Cytophagia</taxon>
        <taxon>Cytophagales</taxon>
        <taxon>Hymenobacteraceae</taxon>
        <taxon>Adhaeribacter</taxon>
    </lineage>
</organism>
<feature type="transmembrane region" description="Helical" evidence="9">
    <location>
        <begin position="63"/>
        <end position="82"/>
    </location>
</feature>
<evidence type="ECO:0000256" key="6">
    <source>
        <dbReference type="ARBA" id="ARBA00022989"/>
    </source>
</evidence>
<keyword evidence="3" id="KW-0050">Antiport</keyword>
<feature type="transmembrane region" description="Helical" evidence="9">
    <location>
        <begin position="314"/>
        <end position="336"/>
    </location>
</feature>
<feature type="transmembrane region" description="Helical" evidence="9">
    <location>
        <begin position="289"/>
        <end position="308"/>
    </location>
</feature>
<dbReference type="GO" id="GO:1902600">
    <property type="term" value="P:proton transmembrane transport"/>
    <property type="evidence" value="ECO:0007669"/>
    <property type="project" value="InterPro"/>
</dbReference>
<evidence type="ECO:0000256" key="5">
    <source>
        <dbReference type="ARBA" id="ARBA00022692"/>
    </source>
</evidence>
<evidence type="ECO:0000256" key="7">
    <source>
        <dbReference type="ARBA" id="ARBA00023065"/>
    </source>
</evidence>
<feature type="transmembrane region" description="Helical" evidence="9">
    <location>
        <begin position="94"/>
        <end position="116"/>
    </location>
</feature>
<dbReference type="OrthoDB" id="9810860at2"/>
<keyword evidence="12" id="KW-1185">Reference proteome</keyword>
<reference evidence="11 12" key="1">
    <citation type="submission" date="2019-07" db="EMBL/GenBank/DDBJ databases">
        <title>Whole genome shotgun sequence of Adhaeribacter aerolatus NBRC 106133.</title>
        <authorList>
            <person name="Hosoyama A."/>
            <person name="Uohara A."/>
            <person name="Ohji S."/>
            <person name="Ichikawa N."/>
        </authorList>
    </citation>
    <scope>NUCLEOTIDE SEQUENCE [LARGE SCALE GENOMIC DNA]</scope>
    <source>
        <strain evidence="11 12">NBRC 106133</strain>
    </source>
</reference>
<dbReference type="Proteomes" id="UP000321532">
    <property type="component" value="Unassembled WGS sequence"/>
</dbReference>
<dbReference type="InterPro" id="IPR006153">
    <property type="entry name" value="Cation/H_exchanger_TM"/>
</dbReference>
<feature type="transmembrane region" description="Helical" evidence="9">
    <location>
        <begin position="168"/>
        <end position="186"/>
    </location>
</feature>
<dbReference type="GO" id="GO:0015297">
    <property type="term" value="F:antiporter activity"/>
    <property type="evidence" value="ECO:0007669"/>
    <property type="project" value="UniProtKB-KW"/>
</dbReference>
<feature type="domain" description="Cation/H+ exchanger transmembrane" evidence="10">
    <location>
        <begin position="16"/>
        <end position="401"/>
    </location>
</feature>
<protein>
    <submittedName>
        <fullName evidence="11">Cation transporter</fullName>
    </submittedName>
</protein>
<dbReference type="InterPro" id="IPR038770">
    <property type="entry name" value="Na+/solute_symporter_sf"/>
</dbReference>
<sequence length="415" mass="45995">MDTYILVLTVIGVSSLAMAWLPGVLEKLPISYGIIFTTLGFLLYYFTPALLDPNPLPNKELTVHITELGVIVSLMGTGIKINRAISWKNWRIPLLLVSVTMLICISALGFIGWWVLGLVPASALLLGAVMAPTDPVLASEVQVGPPSTEKEDHVRFSLTSEAGMNDGMAFPFTWMAIAVALAATTGEDWFWPWLWWDFFYKIAVGVGMGYLLGRTLAYLVFILPKRYNFPKTKDGFVAISATLLVYGLTEMLHGYGFIAVFVAGLTMSRHERPHHFHQELHDFTDQIERLFLVIILILLGGSIATGLLDAITLPGILIGLAFVFFIRPLGAVLTLVGQNISFREKLAISFFGIRGIGSFYYLSFALTKAVFPEEKMLWSIAGFIVLISVFVHGVMAAPVMRYLDLRRSHSDLQIK</sequence>
<dbReference type="Gene3D" id="1.20.1530.20">
    <property type="match status" value="1"/>
</dbReference>
<name>A0A512B6Q2_9BACT</name>
<feature type="transmembrane region" description="Helical" evidence="9">
    <location>
        <begin position="198"/>
        <end position="223"/>
    </location>
</feature>
<keyword evidence="7" id="KW-0406">Ion transport</keyword>
<dbReference type="RefSeq" id="WP_146905724.1">
    <property type="nucleotide sequence ID" value="NZ_BJYS01000066.1"/>
</dbReference>
<evidence type="ECO:0000256" key="8">
    <source>
        <dbReference type="ARBA" id="ARBA00023136"/>
    </source>
</evidence>
<dbReference type="EMBL" id="BJYS01000066">
    <property type="protein sequence ID" value="GEO07467.1"/>
    <property type="molecule type" value="Genomic_DNA"/>
</dbReference>
<gene>
    <name evidence="11" type="ORF">AAE02nite_51310</name>
</gene>
<keyword evidence="2" id="KW-0813">Transport</keyword>
<keyword evidence="6 9" id="KW-1133">Transmembrane helix</keyword>
<dbReference type="GO" id="GO:0005886">
    <property type="term" value="C:plasma membrane"/>
    <property type="evidence" value="ECO:0007669"/>
    <property type="project" value="UniProtKB-SubCell"/>
</dbReference>
<proteinExistence type="predicted"/>
<evidence type="ECO:0000256" key="4">
    <source>
        <dbReference type="ARBA" id="ARBA00022475"/>
    </source>
</evidence>
<comment type="subcellular location">
    <subcellularLocation>
        <location evidence="1">Cell membrane</location>
        <topology evidence="1">Multi-pass membrane protein</topology>
    </subcellularLocation>
</comment>
<comment type="caution">
    <text evidence="11">The sequence shown here is derived from an EMBL/GenBank/DDBJ whole genome shotgun (WGS) entry which is preliminary data.</text>
</comment>
<dbReference type="PANTHER" id="PTHR32507:SF8">
    <property type="entry name" value="CNH1P"/>
    <property type="match status" value="1"/>
</dbReference>
<evidence type="ECO:0000256" key="1">
    <source>
        <dbReference type="ARBA" id="ARBA00004651"/>
    </source>
</evidence>
<keyword evidence="5 9" id="KW-0812">Transmembrane</keyword>
<keyword evidence="4" id="KW-1003">Cell membrane</keyword>
<evidence type="ECO:0000256" key="3">
    <source>
        <dbReference type="ARBA" id="ARBA00022449"/>
    </source>
</evidence>
<accession>A0A512B6Q2</accession>
<feature type="transmembrane region" description="Helical" evidence="9">
    <location>
        <begin position="6"/>
        <end position="25"/>
    </location>
</feature>
<evidence type="ECO:0000259" key="10">
    <source>
        <dbReference type="Pfam" id="PF00999"/>
    </source>
</evidence>
<evidence type="ECO:0000256" key="2">
    <source>
        <dbReference type="ARBA" id="ARBA00022448"/>
    </source>
</evidence>
<feature type="transmembrane region" description="Helical" evidence="9">
    <location>
        <begin position="377"/>
        <end position="400"/>
    </location>
</feature>
<evidence type="ECO:0000256" key="9">
    <source>
        <dbReference type="SAM" id="Phobius"/>
    </source>
</evidence>
<feature type="transmembrane region" description="Helical" evidence="9">
    <location>
        <begin position="32"/>
        <end position="51"/>
    </location>
</feature>
<evidence type="ECO:0000313" key="11">
    <source>
        <dbReference type="EMBL" id="GEO07467.1"/>
    </source>
</evidence>
<evidence type="ECO:0000313" key="12">
    <source>
        <dbReference type="Proteomes" id="UP000321532"/>
    </source>
</evidence>
<feature type="transmembrane region" description="Helical" evidence="9">
    <location>
        <begin position="243"/>
        <end position="268"/>
    </location>
</feature>
<dbReference type="AlphaFoldDB" id="A0A512B6Q2"/>